<keyword evidence="1" id="KW-0813">Transport</keyword>
<proteinExistence type="predicted"/>
<dbReference type="CDD" id="cd03216">
    <property type="entry name" value="ABC_Carb_Monos_I"/>
    <property type="match status" value="1"/>
</dbReference>
<gene>
    <name evidence="10" type="ORF">RMCB_4331</name>
</gene>
<dbReference type="SUPFAM" id="SSF52540">
    <property type="entry name" value="P-loop containing nucleoside triphosphate hydrolases"/>
    <property type="match status" value="2"/>
</dbReference>
<keyword evidence="6" id="KW-0067">ATP-binding</keyword>
<evidence type="ECO:0000256" key="2">
    <source>
        <dbReference type="ARBA" id="ARBA00022475"/>
    </source>
</evidence>
<dbReference type="PANTHER" id="PTHR43790:SF3">
    <property type="entry name" value="D-ALLOSE IMPORT ATP-BINDING PROTEIN ALSA-RELATED"/>
    <property type="match status" value="1"/>
</dbReference>
<dbReference type="InterPro" id="IPR050107">
    <property type="entry name" value="ABC_carbohydrate_import_ATPase"/>
</dbReference>
<reference evidence="11" key="2">
    <citation type="submission" date="2016-02" db="EMBL/GenBank/DDBJ databases">
        <title>Draft genome sequence of five rapidly growing Mycobacterium species.</title>
        <authorList>
            <person name="Katahira K."/>
            <person name="Gotou Y."/>
            <person name="Iida K."/>
            <person name="Ogura Y."/>
            <person name="Hayashi T."/>
        </authorList>
    </citation>
    <scope>NUCLEOTIDE SEQUENCE [LARGE SCALE GENOMIC DNA]</scope>
    <source>
        <strain evidence="11">JCM15654</strain>
    </source>
</reference>
<keyword evidence="2" id="KW-1003">Cell membrane</keyword>
<dbReference type="OrthoDB" id="7757085at2"/>
<evidence type="ECO:0000256" key="4">
    <source>
        <dbReference type="ARBA" id="ARBA00022737"/>
    </source>
</evidence>
<dbReference type="InterPro" id="IPR003593">
    <property type="entry name" value="AAA+_ATPase"/>
</dbReference>
<dbReference type="Proteomes" id="UP000069620">
    <property type="component" value="Unassembled WGS sequence"/>
</dbReference>
<evidence type="ECO:0000256" key="6">
    <source>
        <dbReference type="ARBA" id="ARBA00022840"/>
    </source>
</evidence>
<dbReference type="Gene3D" id="3.40.50.300">
    <property type="entry name" value="P-loop containing nucleotide triphosphate hydrolases"/>
    <property type="match status" value="2"/>
</dbReference>
<keyword evidence="7" id="KW-1278">Translocase</keyword>
<evidence type="ECO:0000256" key="1">
    <source>
        <dbReference type="ARBA" id="ARBA00022448"/>
    </source>
</evidence>
<name>A0A100W241_9MYCO</name>
<dbReference type="EMBL" id="BCSX01000039">
    <property type="protein sequence ID" value="GAS90235.1"/>
    <property type="molecule type" value="Genomic_DNA"/>
</dbReference>
<evidence type="ECO:0000259" key="9">
    <source>
        <dbReference type="PROSITE" id="PS50893"/>
    </source>
</evidence>
<sequence length="507" mass="54162">MATALHVDHVAKAFGGVPVLRDVSFDLHPGELTVLAGENGAGKSTLMKIVTGQLKADSGEVTVDGVALQHADPKLARSLGVGIVPQELAPYPELTIYENLFVGRELKTQFRTLDRRGMVRQAREMLGTFGVDVDPKTRMGDLPIALMQLVEIAKATTWGAKVLLLDEPTSAIPDREVERLYDVVRRLKKQGVAMLYTTHRMAEITELADHVVVLRDGQLVLNAPLADTTPDGIVHAMIGRELDNLFPPITPAGDEIGLSVRGLQLHADGPAVDLEVRKGEILGLGGLVGAGRSEIVEAIFGIRRSVAGTIDVNGRTVHRGRVGDAIRAGISLVPEDRKGAGLVLTQSVLDNGSLPHLGAFASAGWLRNRKRSSAVTDATASVRLKSSGLGQLVGNLSGGNQQKIVLARWLTQNCSVLLLDEPTRGVDVGARGEIYTIIRDLAADGLTVILVSSDMPELIGLSHRVLVMRSGGVAGELSRAQLDADDVQERIFRYASGQEAPQQDEVA</sequence>
<dbReference type="PROSITE" id="PS50893">
    <property type="entry name" value="ABC_TRANSPORTER_2"/>
    <property type="match status" value="2"/>
</dbReference>
<accession>A0A100W241</accession>
<organism evidence="10 11">
    <name type="scientific">Mycolicibacterium brisbanense</name>
    <dbReference type="NCBI Taxonomy" id="146020"/>
    <lineage>
        <taxon>Bacteria</taxon>
        <taxon>Bacillati</taxon>
        <taxon>Actinomycetota</taxon>
        <taxon>Actinomycetes</taxon>
        <taxon>Mycobacteriales</taxon>
        <taxon>Mycobacteriaceae</taxon>
        <taxon>Mycolicibacterium</taxon>
    </lineage>
</organism>
<dbReference type="InterPro" id="IPR017871">
    <property type="entry name" value="ABC_transporter-like_CS"/>
</dbReference>
<dbReference type="InterPro" id="IPR003439">
    <property type="entry name" value="ABC_transporter-like_ATP-bd"/>
</dbReference>
<evidence type="ECO:0000256" key="3">
    <source>
        <dbReference type="ARBA" id="ARBA00022597"/>
    </source>
</evidence>
<dbReference type="STRING" id="146020.RMCB_4331"/>
<comment type="caution">
    <text evidence="10">The sequence shown here is derived from an EMBL/GenBank/DDBJ whole genome shotgun (WGS) entry which is preliminary data.</text>
</comment>
<evidence type="ECO:0000256" key="5">
    <source>
        <dbReference type="ARBA" id="ARBA00022741"/>
    </source>
</evidence>
<dbReference type="AlphaFoldDB" id="A0A100W241"/>
<evidence type="ECO:0000256" key="8">
    <source>
        <dbReference type="ARBA" id="ARBA00023136"/>
    </source>
</evidence>
<evidence type="ECO:0000313" key="11">
    <source>
        <dbReference type="Proteomes" id="UP000069620"/>
    </source>
</evidence>
<feature type="domain" description="ABC transporter" evidence="9">
    <location>
        <begin position="5"/>
        <end position="241"/>
    </location>
</feature>
<evidence type="ECO:0000313" key="10">
    <source>
        <dbReference type="EMBL" id="GAS90235.1"/>
    </source>
</evidence>
<dbReference type="PROSITE" id="PS00211">
    <property type="entry name" value="ABC_TRANSPORTER_1"/>
    <property type="match status" value="1"/>
</dbReference>
<protein>
    <submittedName>
        <fullName evidence="10">ABC transporter</fullName>
    </submittedName>
</protein>
<feature type="domain" description="ABC transporter" evidence="9">
    <location>
        <begin position="240"/>
        <end position="495"/>
    </location>
</feature>
<dbReference type="SMART" id="SM00382">
    <property type="entry name" value="AAA"/>
    <property type="match status" value="2"/>
</dbReference>
<reference evidence="11" key="1">
    <citation type="journal article" date="2016" name="Genome Announc.">
        <title>Draft Genome Sequences of Five Rapidly Growing Mycobacterium Species, M. thermoresistibile, M. fortuitum subsp. acetamidolyticum, M. canariasense, M. brisbanense, and M. novocastrense.</title>
        <authorList>
            <person name="Katahira K."/>
            <person name="Ogura Y."/>
            <person name="Gotoh Y."/>
            <person name="Hayashi T."/>
        </authorList>
    </citation>
    <scope>NUCLEOTIDE SEQUENCE [LARGE SCALE GENOMIC DNA]</scope>
    <source>
        <strain evidence="11">JCM15654</strain>
    </source>
</reference>
<keyword evidence="8" id="KW-0472">Membrane</keyword>
<keyword evidence="4" id="KW-0677">Repeat</keyword>
<dbReference type="GO" id="GO:0005524">
    <property type="term" value="F:ATP binding"/>
    <property type="evidence" value="ECO:0007669"/>
    <property type="project" value="UniProtKB-KW"/>
</dbReference>
<dbReference type="RefSeq" id="WP_062830425.1">
    <property type="nucleotide sequence ID" value="NZ_BCSX01000039.1"/>
</dbReference>
<evidence type="ECO:0000256" key="7">
    <source>
        <dbReference type="ARBA" id="ARBA00022967"/>
    </source>
</evidence>
<keyword evidence="3" id="KW-0762">Sugar transport</keyword>
<keyword evidence="5" id="KW-0547">Nucleotide-binding</keyword>
<dbReference type="CDD" id="cd03215">
    <property type="entry name" value="ABC_Carb_Monos_II"/>
    <property type="match status" value="1"/>
</dbReference>
<dbReference type="InterPro" id="IPR027417">
    <property type="entry name" value="P-loop_NTPase"/>
</dbReference>
<dbReference type="GO" id="GO:0016887">
    <property type="term" value="F:ATP hydrolysis activity"/>
    <property type="evidence" value="ECO:0007669"/>
    <property type="project" value="InterPro"/>
</dbReference>
<dbReference type="PANTHER" id="PTHR43790">
    <property type="entry name" value="CARBOHYDRATE TRANSPORT ATP-BINDING PROTEIN MG119-RELATED"/>
    <property type="match status" value="1"/>
</dbReference>
<dbReference type="Pfam" id="PF00005">
    <property type="entry name" value="ABC_tran"/>
    <property type="match status" value="2"/>
</dbReference>
<keyword evidence="11" id="KW-1185">Reference proteome</keyword>